<accession>A0A367R478</accession>
<organism evidence="1 2">
    <name type="scientific">Nostoc punctiforme NIES-2108</name>
    <dbReference type="NCBI Taxonomy" id="1356359"/>
    <lineage>
        <taxon>Bacteria</taxon>
        <taxon>Bacillati</taxon>
        <taxon>Cyanobacteriota</taxon>
        <taxon>Cyanophyceae</taxon>
        <taxon>Nostocales</taxon>
        <taxon>Nostocaceae</taxon>
        <taxon>Nostoc</taxon>
    </lineage>
</organism>
<name>A0A367R478_NOSPU</name>
<evidence type="ECO:0000313" key="2">
    <source>
        <dbReference type="Proteomes" id="UP000252085"/>
    </source>
</evidence>
<reference evidence="2" key="1">
    <citation type="submission" date="2016-04" db="EMBL/GenBank/DDBJ databases">
        <authorList>
            <person name="Tabuchi Yagui T.R."/>
        </authorList>
    </citation>
    <scope>NUCLEOTIDE SEQUENCE [LARGE SCALE GENOMIC DNA]</scope>
</reference>
<dbReference type="AlphaFoldDB" id="A0A367R478"/>
<proteinExistence type="predicted"/>
<sequence length="69" mass="8010">MHLIPFWILDFRFWIVKHLLDKFFSFPSVAIIFQIGISKSAEINPTMSRNVNRLKTLTNDKGQMTAPTS</sequence>
<comment type="caution">
    <text evidence="1">The sequence shown here is derived from an EMBL/GenBank/DDBJ whole genome shotgun (WGS) entry which is preliminary data.</text>
</comment>
<dbReference type="Proteomes" id="UP000252085">
    <property type="component" value="Unassembled WGS sequence"/>
</dbReference>
<dbReference type="EMBL" id="LXQE01000180">
    <property type="protein sequence ID" value="RCJ30989.1"/>
    <property type="molecule type" value="Genomic_DNA"/>
</dbReference>
<gene>
    <name evidence="1" type="ORF">A6769_32035</name>
</gene>
<protein>
    <submittedName>
        <fullName evidence="1">Uncharacterized protein</fullName>
    </submittedName>
</protein>
<evidence type="ECO:0000313" key="1">
    <source>
        <dbReference type="EMBL" id="RCJ30989.1"/>
    </source>
</evidence>